<sequence>MKTLSKDIWLKATQHGNRYLLPQRFTKGNDPEKDRLYDACGYLVMEGEARWLQNPMAPGIELT</sequence>
<evidence type="ECO:0000313" key="1">
    <source>
        <dbReference type="EMBL" id="ARP98250.1"/>
    </source>
</evidence>
<dbReference type="AlphaFoldDB" id="A0A1W6ZMA0"/>
<reference evidence="1 2" key="1">
    <citation type="submission" date="2017-05" db="EMBL/GenBank/DDBJ databases">
        <title>Full genome sequence of Pseudorhodoplanes sinuspersici.</title>
        <authorList>
            <person name="Dastgheib S.M.M."/>
            <person name="Shavandi M."/>
            <person name="Tirandaz H."/>
        </authorList>
    </citation>
    <scope>NUCLEOTIDE SEQUENCE [LARGE SCALE GENOMIC DNA]</scope>
    <source>
        <strain evidence="1 2">RIPI110</strain>
    </source>
</reference>
<gene>
    <name evidence="1" type="ORF">CAK95_03450</name>
</gene>
<proteinExistence type="predicted"/>
<dbReference type="Proteomes" id="UP000194137">
    <property type="component" value="Chromosome"/>
</dbReference>
<keyword evidence="2" id="KW-1185">Reference proteome</keyword>
<dbReference type="KEGG" id="psin:CAK95_03450"/>
<accession>A0A1W6ZMA0</accession>
<protein>
    <submittedName>
        <fullName evidence="1">Uncharacterized protein</fullName>
    </submittedName>
</protein>
<name>A0A1W6ZMA0_9HYPH</name>
<evidence type="ECO:0000313" key="2">
    <source>
        <dbReference type="Proteomes" id="UP000194137"/>
    </source>
</evidence>
<dbReference type="RefSeq" id="WP_086086612.1">
    <property type="nucleotide sequence ID" value="NZ_CP021112.1"/>
</dbReference>
<dbReference type="STRING" id="1235591.CAK95_03450"/>
<dbReference type="EMBL" id="CP021112">
    <property type="protein sequence ID" value="ARP98250.1"/>
    <property type="molecule type" value="Genomic_DNA"/>
</dbReference>
<organism evidence="1 2">
    <name type="scientific">Pseudorhodoplanes sinuspersici</name>
    <dbReference type="NCBI Taxonomy" id="1235591"/>
    <lineage>
        <taxon>Bacteria</taxon>
        <taxon>Pseudomonadati</taxon>
        <taxon>Pseudomonadota</taxon>
        <taxon>Alphaproteobacteria</taxon>
        <taxon>Hyphomicrobiales</taxon>
        <taxon>Pseudorhodoplanes</taxon>
    </lineage>
</organism>